<evidence type="ECO:0000256" key="2">
    <source>
        <dbReference type="ARBA" id="ARBA00011255"/>
    </source>
</evidence>
<evidence type="ECO:0000256" key="5">
    <source>
        <dbReference type="RuleBase" id="RU362066"/>
    </source>
</evidence>
<keyword evidence="9" id="KW-1185">Reference proteome</keyword>
<keyword evidence="8" id="KW-0969">Cilium</keyword>
<evidence type="ECO:0000256" key="1">
    <source>
        <dbReference type="ARBA" id="ARBA00009764"/>
    </source>
</evidence>
<dbReference type="GO" id="GO:0009421">
    <property type="term" value="C:bacterial-type flagellum filament cap"/>
    <property type="evidence" value="ECO:0007669"/>
    <property type="project" value="InterPro"/>
</dbReference>
<comment type="subcellular location">
    <subcellularLocation>
        <location evidence="5">Secreted</location>
    </subcellularLocation>
    <subcellularLocation>
        <location evidence="5">Bacterial flagellum</location>
    </subcellularLocation>
</comment>
<comment type="function">
    <text evidence="5">Required for morphogenesis and for the elongation of the flagellar filament by facilitating polymerization of the flagellin monomers at the tip of growing filament. Forms a capping structure, which prevents flagellin subunits (transported through the central channel of the flagellum) from leaking out without polymerization at the distal end.</text>
</comment>
<protein>
    <recommendedName>
        <fullName evidence="5">Flagellar hook-associated protein 2</fullName>
        <shortName evidence="5">HAP2</shortName>
    </recommendedName>
    <alternativeName>
        <fullName evidence="5">Flagellar cap protein</fullName>
    </alternativeName>
</protein>
<comment type="caution">
    <text evidence="8">The sequence shown here is derived from an EMBL/GenBank/DDBJ whole genome shotgun (WGS) entry which is preliminary data.</text>
</comment>
<dbReference type="InterPro" id="IPR003481">
    <property type="entry name" value="FliD_N"/>
</dbReference>
<evidence type="ECO:0000256" key="4">
    <source>
        <dbReference type="ARBA" id="ARBA00023143"/>
    </source>
</evidence>
<evidence type="ECO:0000259" key="6">
    <source>
        <dbReference type="Pfam" id="PF02465"/>
    </source>
</evidence>
<evidence type="ECO:0000256" key="3">
    <source>
        <dbReference type="ARBA" id="ARBA00023054"/>
    </source>
</evidence>
<dbReference type="GO" id="GO:0009424">
    <property type="term" value="C:bacterial-type flagellum hook"/>
    <property type="evidence" value="ECO:0007669"/>
    <property type="project" value="UniProtKB-UniRule"/>
</dbReference>
<dbReference type="EMBL" id="JAAGWZ010000002">
    <property type="protein sequence ID" value="NEM91167.1"/>
    <property type="molecule type" value="Genomic_DNA"/>
</dbReference>
<dbReference type="PANTHER" id="PTHR30288">
    <property type="entry name" value="FLAGELLAR CAP/ASSEMBLY PROTEIN FLID"/>
    <property type="match status" value="1"/>
</dbReference>
<dbReference type="Proteomes" id="UP000479756">
    <property type="component" value="Unassembled WGS sequence"/>
</dbReference>
<feature type="domain" description="Flagellar hook-associated protein 2 N-terminal" evidence="6">
    <location>
        <begin position="11"/>
        <end position="106"/>
    </location>
</feature>
<evidence type="ECO:0000313" key="9">
    <source>
        <dbReference type="Proteomes" id="UP000479756"/>
    </source>
</evidence>
<proteinExistence type="inferred from homology"/>
<dbReference type="GO" id="GO:0071973">
    <property type="term" value="P:bacterial-type flagellum-dependent cell motility"/>
    <property type="evidence" value="ECO:0007669"/>
    <property type="project" value="TreeGrafter"/>
</dbReference>
<evidence type="ECO:0000259" key="7">
    <source>
        <dbReference type="Pfam" id="PF07195"/>
    </source>
</evidence>
<organism evidence="8 9">
    <name type="scientific">Galbitalea soli</name>
    <dbReference type="NCBI Taxonomy" id="1268042"/>
    <lineage>
        <taxon>Bacteria</taxon>
        <taxon>Bacillati</taxon>
        <taxon>Actinomycetota</taxon>
        <taxon>Actinomycetes</taxon>
        <taxon>Micrococcales</taxon>
        <taxon>Microbacteriaceae</taxon>
        <taxon>Galbitalea</taxon>
    </lineage>
</organism>
<comment type="similarity">
    <text evidence="1 5">Belongs to the FliD family.</text>
</comment>
<reference evidence="8 9" key="1">
    <citation type="journal article" date="2014" name="Int. J. Syst. Evol. Microbiol.">
        <title>Description of Galbitalea soli gen. nov., sp. nov., and Frondihabitans sucicola sp. nov.</title>
        <authorList>
            <person name="Kim S.J."/>
            <person name="Lim J.M."/>
            <person name="Ahn J.H."/>
            <person name="Weon H.Y."/>
            <person name="Hamada M."/>
            <person name="Suzuki K."/>
            <person name="Ahn T.Y."/>
            <person name="Kwon S.W."/>
        </authorList>
    </citation>
    <scope>NUCLEOTIDE SEQUENCE [LARGE SCALE GENOMIC DNA]</scope>
    <source>
        <strain evidence="8 9">NBRC 108727</strain>
    </source>
</reference>
<sequence length="469" mass="46094">MSTLGIDGISSGMDTTSIINSLISADSAPQTLLKTKATTGQTLVTALQALNTSLAALATQATTASASTAYNVFTATSSATSVTATTTTSASAGSISLSVAQVAQAQVGVTAGVTAFATPAVFTIVGSDGTKTEVTAVTGSPADVASAINKAGAGVTALSVASGKDATTGDTLYRLQLSGTSTGSAGAFTVYEGSSTEVAAGTATDLLTQTGAAIIQSAQDASVTLWAGSAAAQTITSASNTFTDLLPGVSVTISKPEASPVTLTIAQDNAAVTKNATDLITALNGIFSTVASKTTVSTSTSSTGAVTTTAGAFTGDPTIRTINDALFSAASQPVGGLSPQSIGITVTRDGTLTFDSAAFSAALAKDPAGTQSMLSTIAGRVAAVTTAASDPISGTITQEITGQQSSLKDLNSQIADWDTRLAARRASLQTQFTAMEVALNSLKSQSSWLTSQLSALSGSSSTSSSSSGG</sequence>
<dbReference type="PANTHER" id="PTHR30288:SF0">
    <property type="entry name" value="FLAGELLAR HOOK-ASSOCIATED PROTEIN 2"/>
    <property type="match status" value="1"/>
</dbReference>
<dbReference type="RefSeq" id="WP_163472849.1">
    <property type="nucleotide sequence ID" value="NZ_JAAGWZ010000002.1"/>
</dbReference>
<keyword evidence="3" id="KW-0175">Coiled coil</keyword>
<keyword evidence="8" id="KW-0966">Cell projection</keyword>
<keyword evidence="5" id="KW-0964">Secreted</keyword>
<dbReference type="GO" id="GO:0007155">
    <property type="term" value="P:cell adhesion"/>
    <property type="evidence" value="ECO:0007669"/>
    <property type="project" value="InterPro"/>
</dbReference>
<dbReference type="Pfam" id="PF02465">
    <property type="entry name" value="FliD_N"/>
    <property type="match status" value="1"/>
</dbReference>
<comment type="subunit">
    <text evidence="2 5">Homopentamer.</text>
</comment>
<name>A0A7C9PMZ5_9MICO</name>
<evidence type="ECO:0000313" key="8">
    <source>
        <dbReference type="EMBL" id="NEM91167.1"/>
    </source>
</evidence>
<accession>A0A7C9PMZ5</accession>
<dbReference type="Pfam" id="PF07195">
    <property type="entry name" value="FliD_C"/>
    <property type="match status" value="1"/>
</dbReference>
<keyword evidence="8" id="KW-0282">Flagellum</keyword>
<keyword evidence="4 5" id="KW-0975">Bacterial flagellum</keyword>
<dbReference type="InterPro" id="IPR040026">
    <property type="entry name" value="FliD"/>
</dbReference>
<dbReference type="GO" id="GO:0005576">
    <property type="term" value="C:extracellular region"/>
    <property type="evidence" value="ECO:0007669"/>
    <property type="project" value="UniProtKB-SubCell"/>
</dbReference>
<dbReference type="InterPro" id="IPR010809">
    <property type="entry name" value="FliD_C"/>
</dbReference>
<feature type="domain" description="Flagellar hook-associated protein 2 C-terminal" evidence="7">
    <location>
        <begin position="218"/>
        <end position="443"/>
    </location>
</feature>
<gene>
    <name evidence="8" type="primary">fliD</name>
    <name evidence="8" type="ORF">G3T37_07335</name>
</gene>
<dbReference type="AlphaFoldDB" id="A0A7C9PMZ5"/>